<evidence type="ECO:0000313" key="5">
    <source>
        <dbReference type="EMBL" id="XBQ22807.1"/>
    </source>
</evidence>
<keyword evidence="1" id="KW-0805">Transcription regulation</keyword>
<dbReference type="GO" id="GO:0043565">
    <property type="term" value="F:sequence-specific DNA binding"/>
    <property type="evidence" value="ECO:0007669"/>
    <property type="project" value="InterPro"/>
</dbReference>
<dbReference type="Pfam" id="PF12833">
    <property type="entry name" value="HTH_18"/>
    <property type="match status" value="1"/>
</dbReference>
<dbReference type="SMART" id="SM00342">
    <property type="entry name" value="HTH_ARAC"/>
    <property type="match status" value="1"/>
</dbReference>
<dbReference type="EMBL" id="CP157804">
    <property type="protein sequence ID" value="XBQ22807.1"/>
    <property type="molecule type" value="Genomic_DNA"/>
</dbReference>
<feature type="domain" description="HTH araC/xylS-type" evidence="4">
    <location>
        <begin position="148"/>
        <end position="245"/>
    </location>
</feature>
<dbReference type="PANTHER" id="PTHR46796">
    <property type="entry name" value="HTH-TYPE TRANSCRIPTIONAL ACTIVATOR RHAS-RELATED"/>
    <property type="match status" value="1"/>
</dbReference>
<dbReference type="PROSITE" id="PS01124">
    <property type="entry name" value="HTH_ARAC_FAMILY_2"/>
    <property type="match status" value="1"/>
</dbReference>
<organism evidence="5">
    <name type="scientific">Flagellimonas sp. MMG031</name>
    <dbReference type="NCBI Taxonomy" id="3158549"/>
    <lineage>
        <taxon>Bacteria</taxon>
        <taxon>Pseudomonadati</taxon>
        <taxon>Bacteroidota</taxon>
        <taxon>Flavobacteriia</taxon>
        <taxon>Flavobacteriales</taxon>
        <taxon>Flavobacteriaceae</taxon>
        <taxon>Flagellimonas</taxon>
    </lineage>
</organism>
<dbReference type="InterPro" id="IPR018060">
    <property type="entry name" value="HTH_AraC"/>
</dbReference>
<dbReference type="PROSITE" id="PS00041">
    <property type="entry name" value="HTH_ARAC_FAMILY_1"/>
    <property type="match status" value="1"/>
</dbReference>
<evidence type="ECO:0000256" key="3">
    <source>
        <dbReference type="ARBA" id="ARBA00023163"/>
    </source>
</evidence>
<reference evidence="5" key="1">
    <citation type="submission" date="2024-05" db="EMBL/GenBank/DDBJ databases">
        <title>Draft Genome Sequences of Flagellimonas sp. MMG031 and Marinobacter sp. MMG032 Isolated from the dinoflagellate Symbiodinium pilosum.</title>
        <authorList>
            <person name="Shikuma N.J."/>
            <person name="Farrell M.V."/>
        </authorList>
    </citation>
    <scope>NUCLEOTIDE SEQUENCE</scope>
    <source>
        <strain evidence="5">MMG031</strain>
    </source>
</reference>
<dbReference type="SUPFAM" id="SSF46689">
    <property type="entry name" value="Homeodomain-like"/>
    <property type="match status" value="2"/>
</dbReference>
<dbReference type="InterPro" id="IPR009057">
    <property type="entry name" value="Homeodomain-like_sf"/>
</dbReference>
<evidence type="ECO:0000256" key="2">
    <source>
        <dbReference type="ARBA" id="ARBA00023125"/>
    </source>
</evidence>
<proteinExistence type="predicted"/>
<dbReference type="GO" id="GO:0003700">
    <property type="term" value="F:DNA-binding transcription factor activity"/>
    <property type="evidence" value="ECO:0007669"/>
    <property type="project" value="InterPro"/>
</dbReference>
<keyword evidence="2" id="KW-0238">DNA-binding</keyword>
<dbReference type="InterPro" id="IPR050204">
    <property type="entry name" value="AraC_XylS_family_regulators"/>
</dbReference>
<dbReference type="InterPro" id="IPR018062">
    <property type="entry name" value="HTH_AraC-typ_CS"/>
</dbReference>
<dbReference type="Gene3D" id="1.10.10.60">
    <property type="entry name" value="Homeodomain-like"/>
    <property type="match status" value="1"/>
</dbReference>
<keyword evidence="3" id="KW-0804">Transcription</keyword>
<dbReference type="KEGG" id="fld:ABNE31_14505"/>
<evidence type="ECO:0000259" key="4">
    <source>
        <dbReference type="PROSITE" id="PS01124"/>
    </source>
</evidence>
<evidence type="ECO:0000256" key="1">
    <source>
        <dbReference type="ARBA" id="ARBA00023015"/>
    </source>
</evidence>
<gene>
    <name evidence="5" type="ORF">ABNE31_14505</name>
</gene>
<dbReference type="RefSeq" id="WP_349351636.1">
    <property type="nucleotide sequence ID" value="NZ_CP157804.1"/>
</dbReference>
<sequence>MNHFILWKDMRLFHGSHSRSVVEHSHPMIQLVIAVEGLFRSKGKNGEWVSQKGLLIAPNQIHECDANQVEILSLEIDPHSNLGEWINGNQLKNKHVIEYHSEHFPNLDIEKILEYIDIEDWAGIRQDIYKTFDFKGIIENNTMEPRIQEVVDFIKGNIEQEITTQQLMKVAHLSESRLIHLFKEIKGLPIRNFILWYRLQIVLELILNGESLTTAAYEAGFSDQAHLTRTFTKMIGVPPSLLTKNSKFIQVSFPE</sequence>
<protein>
    <submittedName>
        <fullName evidence="5">AraC family transcriptional regulator</fullName>
    </submittedName>
</protein>
<dbReference type="AlphaFoldDB" id="A0AAU7MZG3"/>
<name>A0AAU7MZG3_9FLAO</name>
<accession>A0AAU7MZG3</accession>